<proteinExistence type="predicted"/>
<feature type="region of interest" description="Disordered" evidence="1">
    <location>
        <begin position="42"/>
        <end position="73"/>
    </location>
</feature>
<accession>A0A2P7QSL3</accession>
<dbReference type="AlphaFoldDB" id="A0A2P7QSL3"/>
<reference evidence="2 3" key="1">
    <citation type="submission" date="2018-03" db="EMBL/GenBank/DDBJ databases">
        <title>The draft genome of Sphingosinicella sp. GL-C-18.</title>
        <authorList>
            <person name="Liu L."/>
            <person name="Li L."/>
            <person name="Liang L."/>
            <person name="Zhang X."/>
            <person name="Wang T."/>
        </authorList>
    </citation>
    <scope>NUCLEOTIDE SEQUENCE [LARGE SCALE GENOMIC DNA]</scope>
    <source>
        <strain evidence="2 3">GL-C-18</strain>
    </source>
</reference>
<dbReference type="OrthoDB" id="8113882at2"/>
<dbReference type="InterPro" id="IPR022061">
    <property type="entry name" value="DUF3617"/>
</dbReference>
<dbReference type="EMBL" id="PXYI01000003">
    <property type="protein sequence ID" value="PSJ40951.1"/>
    <property type="molecule type" value="Genomic_DNA"/>
</dbReference>
<gene>
    <name evidence="2" type="ORF">C7I55_11870</name>
</gene>
<evidence type="ECO:0000313" key="3">
    <source>
        <dbReference type="Proteomes" id="UP000241167"/>
    </source>
</evidence>
<protein>
    <recommendedName>
        <fullName evidence="4">DUF3617 domain-containing protein</fullName>
    </recommendedName>
</protein>
<dbReference type="RefSeq" id="WP_106513106.1">
    <property type="nucleotide sequence ID" value="NZ_PXYI01000003.1"/>
</dbReference>
<dbReference type="Pfam" id="PF12276">
    <property type="entry name" value="DUF3617"/>
    <property type="match status" value="1"/>
</dbReference>
<evidence type="ECO:0000256" key="1">
    <source>
        <dbReference type="SAM" id="MobiDB-lite"/>
    </source>
</evidence>
<keyword evidence="3" id="KW-1185">Reference proteome</keyword>
<sequence>MLQSNTRLALMATVITALSLPLAGCGRPDHADNGAAPTVTAEAKAGEKVSALPQLRPGLWRSTSSTDEPGEEPETVCIGAEDNLLEQFGALDAKSCSKFDLRRSGNSIAIDAVCSSEHANATLQGTYSGDFSTHMTADLKLGLGVPGQKIENTDIKIESRYVGTCIPEPADVG</sequence>
<name>A0A2P7QSL3_9SPHN</name>
<evidence type="ECO:0008006" key="4">
    <source>
        <dbReference type="Google" id="ProtNLM"/>
    </source>
</evidence>
<dbReference type="Proteomes" id="UP000241167">
    <property type="component" value="Unassembled WGS sequence"/>
</dbReference>
<comment type="caution">
    <text evidence="2">The sequence shown here is derived from an EMBL/GenBank/DDBJ whole genome shotgun (WGS) entry which is preliminary data.</text>
</comment>
<organism evidence="2 3">
    <name type="scientific">Allosphingosinicella deserti</name>
    <dbReference type="NCBI Taxonomy" id="2116704"/>
    <lineage>
        <taxon>Bacteria</taxon>
        <taxon>Pseudomonadati</taxon>
        <taxon>Pseudomonadota</taxon>
        <taxon>Alphaproteobacteria</taxon>
        <taxon>Sphingomonadales</taxon>
        <taxon>Sphingomonadaceae</taxon>
        <taxon>Allosphingosinicella</taxon>
    </lineage>
</organism>
<evidence type="ECO:0000313" key="2">
    <source>
        <dbReference type="EMBL" id="PSJ40951.1"/>
    </source>
</evidence>